<comment type="subcellular location">
    <subcellularLocation>
        <location evidence="1">Cytoplasm</location>
        <location evidence="1">Nucleoid</location>
    </subcellularLocation>
</comment>
<evidence type="ECO:0000256" key="3">
    <source>
        <dbReference type="ARBA" id="ARBA00022490"/>
    </source>
</evidence>
<gene>
    <name evidence="4" type="primary">yejK</name>
    <name evidence="4" type="ORF">DBZ36_03540</name>
</gene>
<evidence type="ECO:0000313" key="4">
    <source>
        <dbReference type="EMBL" id="RKF19550.1"/>
    </source>
</evidence>
<dbReference type="Proteomes" id="UP000286482">
    <property type="component" value="Unassembled WGS sequence"/>
</dbReference>
<dbReference type="AlphaFoldDB" id="A0A420EFV9"/>
<keyword evidence="5" id="KW-1185">Reference proteome</keyword>
<accession>A0A420EFV9</accession>
<evidence type="ECO:0000313" key="5">
    <source>
        <dbReference type="Proteomes" id="UP000286482"/>
    </source>
</evidence>
<evidence type="ECO:0000256" key="2">
    <source>
        <dbReference type="ARBA" id="ARBA00009035"/>
    </source>
</evidence>
<dbReference type="PANTHER" id="PTHR38772:SF1">
    <property type="entry name" value="NUCLEOID-ASSOCIATED PROTEIN YEJK"/>
    <property type="match status" value="1"/>
</dbReference>
<protein>
    <submittedName>
        <fullName evidence="4">Nucleoid-associated protein YejK</fullName>
    </submittedName>
</protein>
<dbReference type="EMBL" id="RAQO01000004">
    <property type="protein sequence ID" value="RKF19550.1"/>
    <property type="molecule type" value="Genomic_DNA"/>
</dbReference>
<comment type="caution">
    <text evidence="4">The sequence shown here is derived from an EMBL/GenBank/DDBJ whole genome shotgun (WGS) entry which is preliminary data.</text>
</comment>
<sequence>MLIITHLVFKTYSNPMSLNLKHLILHSLRCDASGALTLIERDSEIEASANAHSFSESLHLAYSSKSSKAFAYFDPEIPSLFKDSLQRYRNAEQDFLPFSSELAKQLLQQLHKHDTAEEGVLLIAEYEHLACDFLLVMVLEQKHSTSVNDQLEIMPSHYLETNSIQLAARIDLTSMERNPDSNRYVSFIRGRAGRKVNDFFVDFLCCSDGLDVKQQNTVLMAAVNDYIKVAELEPEQVQESRQLVKGYCEEQLKAGNDIQLNELVEQFPAPAEEDLDFYQFASDNYPLEEAFPAQRSELKKLTKYFGQGKGVSISFDQSLLNERIIYDEVNDRLTIQGLPPNLREQLKGNKQS</sequence>
<dbReference type="Pfam" id="PF04245">
    <property type="entry name" value="NA37"/>
    <property type="match status" value="1"/>
</dbReference>
<reference evidence="4 5" key="1">
    <citation type="submission" date="2018-09" db="EMBL/GenBank/DDBJ databases">
        <authorList>
            <person name="Wang Z."/>
        </authorList>
    </citation>
    <scope>NUCLEOTIDE SEQUENCE [LARGE SCALE GENOMIC DNA]</scope>
    <source>
        <strain evidence="4 5">ALS 81</strain>
    </source>
</reference>
<proteinExistence type="inferred from homology"/>
<dbReference type="NCBIfam" id="NF001557">
    <property type="entry name" value="PRK00378.1"/>
    <property type="match status" value="1"/>
</dbReference>
<dbReference type="InterPro" id="IPR007358">
    <property type="entry name" value="Nucleoid_associated_NdpA"/>
</dbReference>
<dbReference type="GO" id="GO:0003690">
    <property type="term" value="F:double-stranded DNA binding"/>
    <property type="evidence" value="ECO:0007669"/>
    <property type="project" value="TreeGrafter"/>
</dbReference>
<evidence type="ECO:0000256" key="1">
    <source>
        <dbReference type="ARBA" id="ARBA00004453"/>
    </source>
</evidence>
<organism evidence="4 5">
    <name type="scientific">Alginatibacterium sediminis</name>
    <dbReference type="NCBI Taxonomy" id="2164068"/>
    <lineage>
        <taxon>Bacteria</taxon>
        <taxon>Pseudomonadati</taxon>
        <taxon>Pseudomonadota</taxon>
        <taxon>Gammaproteobacteria</taxon>
        <taxon>Alteromonadales</taxon>
        <taxon>Alteromonadaceae</taxon>
        <taxon>Alginatibacterium</taxon>
    </lineage>
</organism>
<keyword evidence="3" id="KW-0963">Cytoplasm</keyword>
<dbReference type="GO" id="GO:0043590">
    <property type="term" value="C:bacterial nucleoid"/>
    <property type="evidence" value="ECO:0007669"/>
    <property type="project" value="TreeGrafter"/>
</dbReference>
<dbReference type="PANTHER" id="PTHR38772">
    <property type="match status" value="1"/>
</dbReference>
<comment type="similarity">
    <text evidence="2">Belongs to the YejK family.</text>
</comment>
<name>A0A420EFV9_9ALTE</name>
<dbReference type="GO" id="GO:0003727">
    <property type="term" value="F:single-stranded RNA binding"/>
    <property type="evidence" value="ECO:0007669"/>
    <property type="project" value="TreeGrafter"/>
</dbReference>